<sequence>MAAPGQPKKFDNLCDFTCSRGYCPPGTCILEAEQKITEAEQEITEAIATSGYNISDFADFNLTILGTALIGEDGCTPLQKQQIRSGWVESWKIMNYMYTVAKAGIDFNEAAVVEYLGPPSMNQDQWSNYKAIYLNLATIQPGWRILDPFDWFAWKIAVRCDDPRLQCSCGRDVNTIAYTVQKDPKHQEYADLNNYYNNQALVWIHELLHIDWVSTADSSENNIHHVSDIKVGYEEGNKGATRYYTAYGPRMCKALARLGWATGLWIIQNADNLTLYAFAKYVQNALGNIYPHLPLAPAAPKSARIPFEINGLFTLYNNGTGERVLNTTLDNKLEWSLSQGVCAATDDDDGDEAASAVMTTMTTWPVETDYPSDYLSSWSSWAGQTPTTITTAATATATALGL</sequence>
<dbReference type="AlphaFoldDB" id="A0A8H3NJD3"/>
<name>A0A8H3NJD3_9EURO</name>
<proteinExistence type="predicted"/>
<reference evidence="1 2" key="1">
    <citation type="submission" date="2020-01" db="EMBL/GenBank/DDBJ databases">
        <title>Draft genome sequence of Aspergillus udagawae IFM 46972.</title>
        <authorList>
            <person name="Takahashi H."/>
            <person name="Yaguchi T."/>
        </authorList>
    </citation>
    <scope>NUCLEOTIDE SEQUENCE [LARGE SCALE GENOMIC DNA]</scope>
    <source>
        <strain evidence="1 2">IFM 46972</strain>
    </source>
</reference>
<evidence type="ECO:0000313" key="1">
    <source>
        <dbReference type="EMBL" id="GFF32832.1"/>
    </source>
</evidence>
<accession>A0A8H3NJD3</accession>
<comment type="caution">
    <text evidence="1">The sequence shown here is derived from an EMBL/GenBank/DDBJ whole genome shotgun (WGS) entry which is preliminary data.</text>
</comment>
<organism evidence="1 2">
    <name type="scientific">Aspergillus udagawae</name>
    <dbReference type="NCBI Taxonomy" id="91492"/>
    <lineage>
        <taxon>Eukaryota</taxon>
        <taxon>Fungi</taxon>
        <taxon>Dikarya</taxon>
        <taxon>Ascomycota</taxon>
        <taxon>Pezizomycotina</taxon>
        <taxon>Eurotiomycetes</taxon>
        <taxon>Eurotiomycetidae</taxon>
        <taxon>Eurotiales</taxon>
        <taxon>Aspergillaceae</taxon>
        <taxon>Aspergillus</taxon>
        <taxon>Aspergillus subgen. Fumigati</taxon>
    </lineage>
</organism>
<dbReference type="CDD" id="cd11008">
    <property type="entry name" value="M35_deuterolysin_like"/>
    <property type="match status" value="1"/>
</dbReference>
<dbReference type="InterPro" id="IPR024079">
    <property type="entry name" value="MetalloPept_cat_dom_sf"/>
</dbReference>
<protein>
    <submittedName>
        <fullName evidence="1">Uncharacterized protein</fullName>
    </submittedName>
</protein>
<dbReference type="GO" id="GO:0008237">
    <property type="term" value="F:metallopeptidase activity"/>
    <property type="evidence" value="ECO:0007669"/>
    <property type="project" value="InterPro"/>
</dbReference>
<gene>
    <name evidence="1" type="ORF">IFM46972_03692</name>
</gene>
<dbReference type="Proteomes" id="UP000465221">
    <property type="component" value="Unassembled WGS sequence"/>
</dbReference>
<dbReference type="Gene3D" id="3.40.390.10">
    <property type="entry name" value="Collagenase (Catalytic Domain)"/>
    <property type="match status" value="1"/>
</dbReference>
<evidence type="ECO:0000313" key="2">
    <source>
        <dbReference type="Proteomes" id="UP000465221"/>
    </source>
</evidence>
<dbReference type="EMBL" id="BLKC01000019">
    <property type="protein sequence ID" value="GFF32832.1"/>
    <property type="molecule type" value="Genomic_DNA"/>
</dbReference>